<sequence length="98" mass="10435">MNSTKPSRQAMLKQDASLGSLPDENDQFLAPPLCLAAIAGNIEVARILLDAGVDVDLGDVDESTPLHVAALNRNAEMVTFLLENGADINRRDKNGGYA</sequence>
<dbReference type="InterPro" id="IPR036770">
    <property type="entry name" value="Ankyrin_rpt-contain_sf"/>
</dbReference>
<evidence type="ECO:0000256" key="3">
    <source>
        <dbReference type="PROSITE-ProRule" id="PRU00023"/>
    </source>
</evidence>
<feature type="repeat" description="ANK" evidence="3">
    <location>
        <begin position="32"/>
        <end position="60"/>
    </location>
</feature>
<dbReference type="InterPro" id="IPR002110">
    <property type="entry name" value="Ankyrin_rpt"/>
</dbReference>
<organism evidence="5 6">
    <name type="scientific">Eiseniibacteriota bacterium</name>
    <dbReference type="NCBI Taxonomy" id="2212470"/>
    <lineage>
        <taxon>Bacteria</taxon>
        <taxon>Candidatus Eiseniibacteriota</taxon>
    </lineage>
</organism>
<keyword evidence="2 3" id="KW-0040">ANK repeat</keyword>
<keyword evidence="6" id="KW-1185">Reference proteome</keyword>
<dbReference type="PANTHER" id="PTHR24171">
    <property type="entry name" value="ANKYRIN REPEAT DOMAIN-CONTAINING PROTEIN 39-RELATED"/>
    <property type="match status" value="1"/>
</dbReference>
<feature type="repeat" description="ANK" evidence="3">
    <location>
        <begin position="61"/>
        <end position="93"/>
    </location>
</feature>
<dbReference type="Gene3D" id="1.25.40.20">
    <property type="entry name" value="Ankyrin repeat-containing domain"/>
    <property type="match status" value="1"/>
</dbReference>
<gene>
    <name evidence="5" type="ORF">ACFL2Z_05465</name>
</gene>
<dbReference type="PROSITE" id="PS50088">
    <property type="entry name" value="ANK_REPEAT"/>
    <property type="match status" value="2"/>
</dbReference>
<evidence type="ECO:0000256" key="4">
    <source>
        <dbReference type="SAM" id="MobiDB-lite"/>
    </source>
</evidence>
<evidence type="ECO:0000313" key="6">
    <source>
        <dbReference type="Proteomes" id="UP001594288"/>
    </source>
</evidence>
<dbReference type="Pfam" id="PF12796">
    <property type="entry name" value="Ank_2"/>
    <property type="match status" value="1"/>
</dbReference>
<dbReference type="SMART" id="SM00248">
    <property type="entry name" value="ANK"/>
    <property type="match status" value="2"/>
</dbReference>
<dbReference type="SUPFAM" id="SSF48403">
    <property type="entry name" value="Ankyrin repeat"/>
    <property type="match status" value="1"/>
</dbReference>
<dbReference type="PROSITE" id="PS50297">
    <property type="entry name" value="ANK_REP_REGION"/>
    <property type="match status" value="2"/>
</dbReference>
<feature type="region of interest" description="Disordered" evidence="4">
    <location>
        <begin position="1"/>
        <end position="23"/>
    </location>
</feature>
<reference evidence="5 6" key="1">
    <citation type="submission" date="2024-09" db="EMBL/GenBank/DDBJ databases">
        <authorList>
            <person name="D'Angelo T."/>
        </authorList>
    </citation>
    <scope>NUCLEOTIDE SEQUENCE [LARGE SCALE GENOMIC DNA]</scope>
    <source>
        <strain evidence="5">SAG AM-311-F02</strain>
    </source>
</reference>
<comment type="caution">
    <text evidence="5">The sequence shown here is derived from an EMBL/GenBank/DDBJ whole genome shotgun (WGS) entry which is preliminary data.</text>
</comment>
<feature type="non-terminal residue" evidence="5">
    <location>
        <position position="98"/>
    </location>
</feature>
<keyword evidence="1" id="KW-0677">Repeat</keyword>
<name>A0ABV6YQX5_UNCEI</name>
<evidence type="ECO:0000313" key="5">
    <source>
        <dbReference type="EMBL" id="MFC1800332.1"/>
    </source>
</evidence>
<evidence type="ECO:0000256" key="2">
    <source>
        <dbReference type="ARBA" id="ARBA00023043"/>
    </source>
</evidence>
<evidence type="ECO:0000256" key="1">
    <source>
        <dbReference type="ARBA" id="ARBA00022737"/>
    </source>
</evidence>
<proteinExistence type="predicted"/>
<dbReference type="Proteomes" id="UP001594288">
    <property type="component" value="Unassembled WGS sequence"/>
</dbReference>
<accession>A0ABV6YQX5</accession>
<dbReference type="EMBL" id="JBHPEI010000121">
    <property type="protein sequence ID" value="MFC1800332.1"/>
    <property type="molecule type" value="Genomic_DNA"/>
</dbReference>
<protein>
    <submittedName>
        <fullName evidence="5">Ankyrin repeat domain-containing protein</fullName>
    </submittedName>
</protein>